<gene>
    <name evidence="2" type="ORF">ACFSKP_06245</name>
</gene>
<keyword evidence="1" id="KW-0732">Signal</keyword>
<reference evidence="3" key="1">
    <citation type="journal article" date="2019" name="Int. J. Syst. Evol. Microbiol.">
        <title>The Global Catalogue of Microorganisms (GCM) 10K type strain sequencing project: providing services to taxonomists for standard genome sequencing and annotation.</title>
        <authorList>
            <consortium name="The Broad Institute Genomics Platform"/>
            <consortium name="The Broad Institute Genome Sequencing Center for Infectious Disease"/>
            <person name="Wu L."/>
            <person name="Ma J."/>
        </authorList>
    </citation>
    <scope>NUCLEOTIDE SEQUENCE [LARGE SCALE GENOMIC DNA]</scope>
    <source>
        <strain evidence="3">CGMCC 4.1782</strain>
    </source>
</reference>
<organism evidence="2 3">
    <name type="scientific">Pontibacter ruber</name>
    <dbReference type="NCBI Taxonomy" id="1343895"/>
    <lineage>
        <taxon>Bacteria</taxon>
        <taxon>Pseudomonadati</taxon>
        <taxon>Bacteroidota</taxon>
        <taxon>Cytophagia</taxon>
        <taxon>Cytophagales</taxon>
        <taxon>Hymenobacteraceae</taxon>
        <taxon>Pontibacter</taxon>
    </lineage>
</organism>
<sequence length="93" mass="9510">MKILVLLSASLFGFGFAVQSTVGVAEQPVRAAEKVVVVEPIEAPVIDVLLDTLEITAEAPASIAKAEAPDTGVLLDTVEITAVAPSALAANVR</sequence>
<feature type="chain" id="PRO_5046282738" evidence="1">
    <location>
        <begin position="18"/>
        <end position="93"/>
    </location>
</feature>
<proteinExistence type="predicted"/>
<evidence type="ECO:0000313" key="3">
    <source>
        <dbReference type="Proteomes" id="UP001597374"/>
    </source>
</evidence>
<comment type="caution">
    <text evidence="2">The sequence shown here is derived from an EMBL/GenBank/DDBJ whole genome shotgun (WGS) entry which is preliminary data.</text>
</comment>
<name>A0ABW5CU06_9BACT</name>
<evidence type="ECO:0000313" key="2">
    <source>
        <dbReference type="EMBL" id="MFD2245847.1"/>
    </source>
</evidence>
<evidence type="ECO:0000256" key="1">
    <source>
        <dbReference type="SAM" id="SignalP"/>
    </source>
</evidence>
<dbReference type="Proteomes" id="UP001597374">
    <property type="component" value="Unassembled WGS sequence"/>
</dbReference>
<keyword evidence="3" id="KW-1185">Reference proteome</keyword>
<protein>
    <submittedName>
        <fullName evidence="2">Uncharacterized protein</fullName>
    </submittedName>
</protein>
<accession>A0ABW5CU06</accession>
<dbReference type="EMBL" id="JBHUIM010000001">
    <property type="protein sequence ID" value="MFD2245847.1"/>
    <property type="molecule type" value="Genomic_DNA"/>
</dbReference>
<dbReference type="RefSeq" id="WP_250427494.1">
    <property type="nucleotide sequence ID" value="NZ_JALPRR010000001.1"/>
</dbReference>
<feature type="signal peptide" evidence="1">
    <location>
        <begin position="1"/>
        <end position="17"/>
    </location>
</feature>